<name>A0A8C9SBM2_SCLFO</name>
<dbReference type="GeneTree" id="ENSGT00390000008823"/>
<reference evidence="2 3" key="1">
    <citation type="submission" date="2019-04" db="EMBL/GenBank/DDBJ databases">
        <authorList>
            <consortium name="Wellcome Sanger Institute Data Sharing"/>
        </authorList>
    </citation>
    <scope>NUCLEOTIDE SEQUENCE [LARGE SCALE GENOMIC DNA]</scope>
</reference>
<protein>
    <submittedName>
        <fullName evidence="2">Zgc:152948</fullName>
    </submittedName>
</protein>
<sequence>MASSPESTVTLLLASSGRLKSSLFNDSTKTIRYKDREYESATEALDAYIEDFQRSLGTTESTMGEIYLRKDAILKEKLTDLELDYLNLPVGSPKRQSDCLSLTTDDLLVLPSDGSLPITHTSAFLTESENYPLGHRSYSRSYNSSSCLQQQSQNLLVSKETVERRSHCKDQDRKDFYPLRDRAKKRLNLQTSFMSPLHSVPSWLAELEASYSELWKNSQWSQSGDKQKNLRTYCEEADHQTLRNLRRDFAEQVATAEENSTTYNKPFCDDKIESLILKAEKVLKSPSLGLSSLTSKSVSSPHTEDVLDADRPWDNPPVTFKAPVPIGGAEDHLNVKTPAVHSCSSGYSSRKHPGPVEALKQMLFSLQGVEQQKSEKIIDDYEIAPSGQSLQRALHHLGRLKCLVDDMNNKKVFISSFCLQLSFHANEQS</sequence>
<reference evidence="2" key="2">
    <citation type="submission" date="2025-08" db="UniProtKB">
        <authorList>
            <consortium name="Ensembl"/>
        </authorList>
    </citation>
    <scope>IDENTIFICATION</scope>
</reference>
<gene>
    <name evidence="2" type="primary">c6h18orf54</name>
</gene>
<dbReference type="AlphaFoldDB" id="A0A8C9SBM2"/>
<evidence type="ECO:0000256" key="1">
    <source>
        <dbReference type="SAM" id="MobiDB-lite"/>
    </source>
</evidence>
<dbReference type="InterPro" id="IPR052679">
    <property type="entry name" value="Cell_Prolif_Regulator"/>
</dbReference>
<feature type="compositionally biased region" description="Basic and acidic residues" evidence="1">
    <location>
        <begin position="302"/>
        <end position="313"/>
    </location>
</feature>
<proteinExistence type="predicted"/>
<dbReference type="InterPro" id="IPR031587">
    <property type="entry name" value="LAS2"/>
</dbReference>
<keyword evidence="3" id="KW-1185">Reference proteome</keyword>
<evidence type="ECO:0000313" key="3">
    <source>
        <dbReference type="Proteomes" id="UP000694397"/>
    </source>
</evidence>
<dbReference type="PANTHER" id="PTHR35079">
    <property type="entry name" value="LUNG ADENOMA SUSCEPTIBILITY PROTEIN 2"/>
    <property type="match status" value="1"/>
</dbReference>
<dbReference type="PANTHER" id="PTHR35079:SF1">
    <property type="entry name" value="LUNG ADENOMA SUSCEPTIBILITY PROTEIN 2"/>
    <property type="match status" value="1"/>
</dbReference>
<feature type="region of interest" description="Disordered" evidence="1">
    <location>
        <begin position="293"/>
        <end position="314"/>
    </location>
</feature>
<dbReference type="Ensembl" id="ENSSFOT00015033072.2">
    <property type="protein sequence ID" value="ENSSFOP00015032707.2"/>
    <property type="gene ID" value="ENSSFOG00015020877.2"/>
</dbReference>
<reference evidence="2" key="3">
    <citation type="submission" date="2025-09" db="UniProtKB">
        <authorList>
            <consortium name="Ensembl"/>
        </authorList>
    </citation>
    <scope>IDENTIFICATION</scope>
</reference>
<evidence type="ECO:0000313" key="2">
    <source>
        <dbReference type="Ensembl" id="ENSSFOP00015032707.2"/>
    </source>
</evidence>
<dbReference type="OrthoDB" id="9934714at2759"/>
<dbReference type="Pfam" id="PF15792">
    <property type="entry name" value="LAS2"/>
    <property type="match status" value="1"/>
</dbReference>
<accession>A0A8C9SBM2</accession>
<organism evidence="2 3">
    <name type="scientific">Scleropages formosus</name>
    <name type="common">Asian bonytongue</name>
    <name type="synonym">Osteoglossum formosum</name>
    <dbReference type="NCBI Taxonomy" id="113540"/>
    <lineage>
        <taxon>Eukaryota</taxon>
        <taxon>Metazoa</taxon>
        <taxon>Chordata</taxon>
        <taxon>Craniata</taxon>
        <taxon>Vertebrata</taxon>
        <taxon>Euteleostomi</taxon>
        <taxon>Actinopterygii</taxon>
        <taxon>Neopterygii</taxon>
        <taxon>Teleostei</taxon>
        <taxon>Osteoglossocephala</taxon>
        <taxon>Osteoglossomorpha</taxon>
        <taxon>Osteoglossiformes</taxon>
        <taxon>Osteoglossidae</taxon>
        <taxon>Scleropages</taxon>
    </lineage>
</organism>
<dbReference type="Proteomes" id="UP000694397">
    <property type="component" value="Chromosome 6"/>
</dbReference>